<accession>A0A2P2IUM3</accession>
<organism evidence="1">
    <name type="scientific">Rhizophora mucronata</name>
    <name type="common">Asiatic mangrove</name>
    <dbReference type="NCBI Taxonomy" id="61149"/>
    <lineage>
        <taxon>Eukaryota</taxon>
        <taxon>Viridiplantae</taxon>
        <taxon>Streptophyta</taxon>
        <taxon>Embryophyta</taxon>
        <taxon>Tracheophyta</taxon>
        <taxon>Spermatophyta</taxon>
        <taxon>Magnoliopsida</taxon>
        <taxon>eudicotyledons</taxon>
        <taxon>Gunneridae</taxon>
        <taxon>Pentapetalae</taxon>
        <taxon>rosids</taxon>
        <taxon>fabids</taxon>
        <taxon>Malpighiales</taxon>
        <taxon>Rhizophoraceae</taxon>
        <taxon>Rhizophora</taxon>
    </lineage>
</organism>
<sequence length="38" mass="4534">MVYIPCKLRNNGDIHKYEIPEKPCHIWFIFLLLAFLTG</sequence>
<evidence type="ECO:0000313" key="1">
    <source>
        <dbReference type="EMBL" id="MBW84914.1"/>
    </source>
</evidence>
<protein>
    <submittedName>
        <fullName evidence="1">Uncharacterized protein</fullName>
    </submittedName>
</protein>
<proteinExistence type="predicted"/>
<dbReference type="AlphaFoldDB" id="A0A2P2IUM3"/>
<name>A0A2P2IUM3_RHIMU</name>
<dbReference type="EMBL" id="GGEC01004431">
    <property type="protein sequence ID" value="MBW84914.1"/>
    <property type="molecule type" value="Transcribed_RNA"/>
</dbReference>
<reference evidence="1" key="1">
    <citation type="submission" date="2018-02" db="EMBL/GenBank/DDBJ databases">
        <title>Rhizophora mucronata_Transcriptome.</title>
        <authorList>
            <person name="Meera S.P."/>
            <person name="Sreeshan A."/>
            <person name="Augustine A."/>
        </authorList>
    </citation>
    <scope>NUCLEOTIDE SEQUENCE</scope>
    <source>
        <tissue evidence="1">Leaf</tissue>
    </source>
</reference>